<dbReference type="GO" id="GO:0005886">
    <property type="term" value="C:plasma membrane"/>
    <property type="evidence" value="ECO:0007669"/>
    <property type="project" value="TreeGrafter"/>
</dbReference>
<dbReference type="STRING" id="655015.B1812_01295"/>
<evidence type="ECO:0000256" key="2">
    <source>
        <dbReference type="ARBA" id="ARBA00009399"/>
    </source>
</evidence>
<dbReference type="Proteomes" id="UP000193978">
    <property type="component" value="Chromosome"/>
</dbReference>
<feature type="transmembrane region" description="Helical" evidence="6">
    <location>
        <begin position="73"/>
        <end position="94"/>
    </location>
</feature>
<dbReference type="EMBL" id="CP019948">
    <property type="protein sequence ID" value="ARN79933.1"/>
    <property type="molecule type" value="Genomic_DNA"/>
</dbReference>
<proteinExistence type="inferred from homology"/>
<evidence type="ECO:0000256" key="1">
    <source>
        <dbReference type="ARBA" id="ARBA00004141"/>
    </source>
</evidence>
<dbReference type="KEGG" id="mbry:B1812_01295"/>
<keyword evidence="5 6" id="KW-0472">Membrane</keyword>
<protein>
    <recommendedName>
        <fullName evidence="7">GtrA/DPMS transmembrane domain-containing protein</fullName>
    </recommendedName>
</protein>
<dbReference type="InterPro" id="IPR051401">
    <property type="entry name" value="GtrA_CellWall_Glycosyl"/>
</dbReference>
<reference evidence="8 9" key="1">
    <citation type="submission" date="2017-02" db="EMBL/GenBank/DDBJ databases">
        <authorList>
            <person name="Peterson S.W."/>
        </authorList>
    </citation>
    <scope>NUCLEOTIDE SEQUENCE [LARGE SCALE GENOMIC DNA]</scope>
    <source>
        <strain evidence="8 9">S285</strain>
    </source>
</reference>
<dbReference type="InterPro" id="IPR007267">
    <property type="entry name" value="GtrA_DPMS_TM"/>
</dbReference>
<comment type="subcellular location">
    <subcellularLocation>
        <location evidence="1">Membrane</location>
        <topology evidence="1">Multi-pass membrane protein</topology>
    </subcellularLocation>
</comment>
<organism evidence="8 9">
    <name type="scientific">Methylocystis bryophila</name>
    <dbReference type="NCBI Taxonomy" id="655015"/>
    <lineage>
        <taxon>Bacteria</taxon>
        <taxon>Pseudomonadati</taxon>
        <taxon>Pseudomonadota</taxon>
        <taxon>Alphaproteobacteria</taxon>
        <taxon>Hyphomicrobiales</taxon>
        <taxon>Methylocystaceae</taxon>
        <taxon>Methylocystis</taxon>
    </lineage>
</organism>
<feature type="domain" description="GtrA/DPMS transmembrane" evidence="7">
    <location>
        <begin position="8"/>
        <end position="128"/>
    </location>
</feature>
<evidence type="ECO:0000256" key="4">
    <source>
        <dbReference type="ARBA" id="ARBA00022989"/>
    </source>
</evidence>
<feature type="transmembrane region" description="Helical" evidence="6">
    <location>
        <begin position="33"/>
        <end position="52"/>
    </location>
</feature>
<evidence type="ECO:0000313" key="9">
    <source>
        <dbReference type="Proteomes" id="UP000193978"/>
    </source>
</evidence>
<dbReference type="Pfam" id="PF04138">
    <property type="entry name" value="GtrA_DPMS_TM"/>
    <property type="match status" value="1"/>
</dbReference>
<gene>
    <name evidence="8" type="ORF">B1812_01295</name>
</gene>
<feature type="transmembrane region" description="Helical" evidence="6">
    <location>
        <begin position="106"/>
        <end position="126"/>
    </location>
</feature>
<keyword evidence="9" id="KW-1185">Reference proteome</keyword>
<evidence type="ECO:0000256" key="6">
    <source>
        <dbReference type="SAM" id="Phobius"/>
    </source>
</evidence>
<dbReference type="RefSeq" id="WP_199769015.1">
    <property type="nucleotide sequence ID" value="NZ_AP027149.1"/>
</dbReference>
<dbReference type="PANTHER" id="PTHR38459:SF1">
    <property type="entry name" value="PROPHAGE BACTOPRENOL-LINKED GLUCOSE TRANSLOCASE HOMOLOG"/>
    <property type="match status" value="1"/>
</dbReference>
<evidence type="ECO:0000256" key="5">
    <source>
        <dbReference type="ARBA" id="ARBA00023136"/>
    </source>
</evidence>
<evidence type="ECO:0000313" key="8">
    <source>
        <dbReference type="EMBL" id="ARN79933.1"/>
    </source>
</evidence>
<evidence type="ECO:0000259" key="7">
    <source>
        <dbReference type="Pfam" id="PF04138"/>
    </source>
</evidence>
<evidence type="ECO:0000256" key="3">
    <source>
        <dbReference type="ARBA" id="ARBA00022692"/>
    </source>
</evidence>
<keyword evidence="4 6" id="KW-1133">Transmembrane helix</keyword>
<comment type="similarity">
    <text evidence="2">Belongs to the GtrA family.</text>
</comment>
<name>A0A1W6MQR0_9HYPH</name>
<dbReference type="GO" id="GO:0000271">
    <property type="term" value="P:polysaccharide biosynthetic process"/>
    <property type="evidence" value="ECO:0007669"/>
    <property type="project" value="InterPro"/>
</dbReference>
<dbReference type="AlphaFoldDB" id="A0A1W6MQR0"/>
<sequence length="131" mass="14535">MMSTQFVRFLGTGGVAAAVNLGTRYLLSNVMSFEMAVVIAYLFGMTTAYVLARLLVFQSSGRSVASEFQRFAIINLFALVLVWVISVGLARYLFPAIHFTWRSEDVAHFIGVAAPAVTSYFGHRFYTFAQV</sequence>
<dbReference type="PANTHER" id="PTHR38459">
    <property type="entry name" value="PROPHAGE BACTOPRENOL-LINKED GLUCOSE TRANSLOCASE HOMOLOG"/>
    <property type="match status" value="1"/>
</dbReference>
<accession>A0A1W6MQR0</accession>
<keyword evidence="3 6" id="KW-0812">Transmembrane</keyword>